<evidence type="ECO:0000256" key="2">
    <source>
        <dbReference type="ARBA" id="ARBA00007532"/>
    </source>
</evidence>
<dbReference type="PANTHER" id="PTHR43014:SF1">
    <property type="entry name" value="NAD(P)H DEHYDROGENASE (QUINONE)"/>
    <property type="match status" value="1"/>
</dbReference>
<dbReference type="InterPro" id="IPR036188">
    <property type="entry name" value="FAD/NAD-bd_sf"/>
</dbReference>
<dbReference type="PIRSF" id="PIRSF000350">
    <property type="entry name" value="Mercury_reductase_MerA"/>
    <property type="match status" value="1"/>
</dbReference>
<dbReference type="PRINTS" id="PR00411">
    <property type="entry name" value="PNDRDTASEI"/>
</dbReference>
<comment type="caution">
    <text evidence="7">The sequence shown here is derived from an EMBL/GenBank/DDBJ whole genome shotgun (WGS) entry which is preliminary data.</text>
</comment>
<dbReference type="Gene3D" id="3.30.390.30">
    <property type="match status" value="1"/>
</dbReference>
<comment type="cofactor">
    <cofactor evidence="1">
        <name>FAD</name>
        <dbReference type="ChEBI" id="CHEBI:57692"/>
    </cofactor>
</comment>
<gene>
    <name evidence="7" type="ORF">JVW63_04400</name>
</gene>
<dbReference type="SUPFAM" id="SSF51905">
    <property type="entry name" value="FAD/NAD(P)-binding domain"/>
    <property type="match status" value="1"/>
</dbReference>
<proteinExistence type="inferred from homology"/>
<evidence type="ECO:0000313" key="7">
    <source>
        <dbReference type="EMBL" id="MBM9432939.1"/>
    </source>
</evidence>
<name>A0ABS2TE56_9ACTO</name>
<evidence type="ECO:0000259" key="6">
    <source>
        <dbReference type="Pfam" id="PF07992"/>
    </source>
</evidence>
<evidence type="ECO:0000256" key="1">
    <source>
        <dbReference type="ARBA" id="ARBA00001974"/>
    </source>
</evidence>
<evidence type="ECO:0000259" key="5">
    <source>
        <dbReference type="Pfam" id="PF02852"/>
    </source>
</evidence>
<dbReference type="Pfam" id="PF07992">
    <property type="entry name" value="Pyr_redox_2"/>
    <property type="match status" value="1"/>
</dbReference>
<dbReference type="PANTHER" id="PTHR43014">
    <property type="entry name" value="MERCURIC REDUCTASE"/>
    <property type="match status" value="1"/>
</dbReference>
<dbReference type="InterPro" id="IPR016156">
    <property type="entry name" value="FAD/NAD-linked_Rdtase_dimer_sf"/>
</dbReference>
<reference evidence="8" key="1">
    <citation type="submission" date="2021-02" db="EMBL/GenBank/DDBJ databases">
        <title>Leucobacter sp. CX169.</title>
        <authorList>
            <person name="Cheng Y."/>
        </authorList>
    </citation>
    <scope>NUCLEOTIDE SEQUENCE [LARGE SCALE GENOMIC DNA]</scope>
    <source>
        <strain evidence="8">JY899</strain>
    </source>
</reference>
<evidence type="ECO:0000256" key="4">
    <source>
        <dbReference type="ARBA" id="ARBA00022827"/>
    </source>
</evidence>
<accession>A0ABS2TE56</accession>
<keyword evidence="8" id="KW-1185">Reference proteome</keyword>
<dbReference type="NCBIfam" id="NF005883">
    <property type="entry name" value="PRK07845.1"/>
    <property type="match status" value="1"/>
</dbReference>
<evidence type="ECO:0000313" key="8">
    <source>
        <dbReference type="Proteomes" id="UP000705983"/>
    </source>
</evidence>
<dbReference type="InterPro" id="IPR004099">
    <property type="entry name" value="Pyr_nucl-diS_OxRdtase_dimer"/>
</dbReference>
<dbReference type="InterPro" id="IPR001100">
    <property type="entry name" value="Pyr_nuc-diS_OxRdtase"/>
</dbReference>
<dbReference type="Proteomes" id="UP000705983">
    <property type="component" value="Unassembled WGS sequence"/>
</dbReference>
<sequence length="479" mass="50010">MREGSRVVIIGGGPGGYEAALTAVQLGARVTLVEDKGVGGSAVLTDVVPSKTLIASAEWLHSVESADQLGIVATGEPFRASFSAINARIRDLAAHQSADIKNRLITEGVDVLAGRAAISSALGADGTRFVRAELADGTVRDLEAEIVLIATGATPRELPDAKPDGERILNWTQMYGLGELPRHLVVVGSGVTGAEFAGAYNALGVPVSLVSSRDRVLPNEDADGAAVIESVFARRGMTIVSRRRAMAARRVEDGVIVTLDDGSEIEASHCLMAVGSTPNTSHLGLQEAGVSLKESGHIMVDKVSRTTAFRVYAAGDVTGSLPLASVAAMQGRIAMNHALGDYVEPLDLAGVASNIFTAPEIASVGVSQQEVDEGLDAVVTVVPLTRNPRAKMQGMTEGFVKLIADSANRVIIGGVVVAPGASEFILPIALAVSSRMTADEMASVFTVYPSLSGSITEAARQLRTSVHSEHIRRALERRP</sequence>
<dbReference type="Gene3D" id="3.50.50.60">
    <property type="entry name" value="FAD/NAD(P)-binding domain"/>
    <property type="match status" value="2"/>
</dbReference>
<keyword evidence="3" id="KW-0285">Flavoprotein</keyword>
<keyword evidence="4" id="KW-0274">FAD</keyword>
<dbReference type="SUPFAM" id="SSF55424">
    <property type="entry name" value="FAD/NAD-linked reductases, dimerisation (C-terminal) domain"/>
    <property type="match status" value="1"/>
</dbReference>
<dbReference type="EMBL" id="JAFFJS010000002">
    <property type="protein sequence ID" value="MBM9432939.1"/>
    <property type="molecule type" value="Genomic_DNA"/>
</dbReference>
<comment type="similarity">
    <text evidence="2">Belongs to the class-I pyridine nucleotide-disulfide oxidoreductase family.</text>
</comment>
<protein>
    <submittedName>
        <fullName evidence="7">NAD(P)H-quinone dehydrogenase</fullName>
    </submittedName>
</protein>
<evidence type="ECO:0000256" key="3">
    <source>
        <dbReference type="ARBA" id="ARBA00022630"/>
    </source>
</evidence>
<dbReference type="Pfam" id="PF02852">
    <property type="entry name" value="Pyr_redox_dim"/>
    <property type="match status" value="1"/>
</dbReference>
<dbReference type="InterPro" id="IPR023753">
    <property type="entry name" value="FAD/NAD-binding_dom"/>
</dbReference>
<feature type="domain" description="FAD/NAD(P)-binding" evidence="6">
    <location>
        <begin position="6"/>
        <end position="331"/>
    </location>
</feature>
<dbReference type="PRINTS" id="PR00368">
    <property type="entry name" value="FADPNR"/>
</dbReference>
<organism evidence="7 8">
    <name type="scientific">Flaviflexus equikiangi</name>
    <dbReference type="NCBI Taxonomy" id="2758573"/>
    <lineage>
        <taxon>Bacteria</taxon>
        <taxon>Bacillati</taxon>
        <taxon>Actinomycetota</taxon>
        <taxon>Actinomycetes</taxon>
        <taxon>Actinomycetales</taxon>
        <taxon>Actinomycetaceae</taxon>
        <taxon>Flaviflexus</taxon>
    </lineage>
</organism>
<feature type="domain" description="Pyridine nucleotide-disulphide oxidoreductase dimerisation" evidence="5">
    <location>
        <begin position="352"/>
        <end position="459"/>
    </location>
</feature>